<dbReference type="InterPro" id="IPR034113">
    <property type="entry name" value="SCP_GAPR1-like"/>
</dbReference>
<dbReference type="SMART" id="SM00254">
    <property type="entry name" value="ShKT"/>
    <property type="match status" value="1"/>
</dbReference>
<keyword evidence="3" id="KW-0732">Signal</keyword>
<sequence length="257" mass="28466">MMRPSVIILLLVASHICYGAPPGADYPIPDIPFDVALEDNQVEKRAECTTEQQDKYPMPTGCPYWQSQGFCDSSSIYHQFMMDNCYASCGLCTPPTTPPTPPPQVDAGDCLGAHNAKRALHGAQPLTWSSTLAQEAKEWAETLIENGKFEHDNTDDGENLFGGTASEHYTCVDAVKSWYSEEPDYPYNNPPTTREEFNVTPQFGHFTQIVWKGTHQVGAALATKKLEYGYIKTIVVARYSPPGNILGQFPNNVLPKQ</sequence>
<dbReference type="Pfam" id="PF00188">
    <property type="entry name" value="CAP"/>
    <property type="match status" value="1"/>
</dbReference>
<proteinExistence type="predicted"/>
<dbReference type="Gene3D" id="3.40.33.10">
    <property type="entry name" value="CAP"/>
    <property type="match status" value="1"/>
</dbReference>
<dbReference type="EMBL" id="CALNXK010000034">
    <property type="protein sequence ID" value="CAH3120083.1"/>
    <property type="molecule type" value="Genomic_DNA"/>
</dbReference>
<name>A0ABN8NTI9_9CNID</name>
<accession>A0ABN8NTI9</accession>
<feature type="signal peptide" evidence="3">
    <location>
        <begin position="1"/>
        <end position="19"/>
    </location>
</feature>
<dbReference type="Proteomes" id="UP001159405">
    <property type="component" value="Unassembled WGS sequence"/>
</dbReference>
<protein>
    <recommendedName>
        <fullName evidence="4">ShKT domain-containing protein</fullName>
    </recommendedName>
</protein>
<evidence type="ECO:0000313" key="5">
    <source>
        <dbReference type="EMBL" id="CAH3120083.1"/>
    </source>
</evidence>
<dbReference type="InterPro" id="IPR014044">
    <property type="entry name" value="CAP_dom"/>
</dbReference>
<feature type="domain" description="ShKT" evidence="4">
    <location>
        <begin position="48"/>
        <end position="92"/>
    </location>
</feature>
<dbReference type="PROSITE" id="PS01009">
    <property type="entry name" value="CRISP_1"/>
    <property type="match status" value="1"/>
</dbReference>
<evidence type="ECO:0000256" key="2">
    <source>
        <dbReference type="PROSITE-ProRule" id="PRU01005"/>
    </source>
</evidence>
<keyword evidence="1" id="KW-0800">Toxin</keyword>
<dbReference type="InterPro" id="IPR018244">
    <property type="entry name" value="Allrgn_V5/Tpx1_CS"/>
</dbReference>
<comment type="caution">
    <text evidence="2">Lacks conserved residue(s) required for the propagation of feature annotation.</text>
</comment>
<dbReference type="PRINTS" id="PR00838">
    <property type="entry name" value="V5ALLERGEN"/>
</dbReference>
<dbReference type="InterPro" id="IPR035940">
    <property type="entry name" value="CAP_sf"/>
</dbReference>
<dbReference type="InterPro" id="IPR003582">
    <property type="entry name" value="ShKT_dom"/>
</dbReference>
<dbReference type="PRINTS" id="PR00837">
    <property type="entry name" value="V5TPXLIKE"/>
</dbReference>
<evidence type="ECO:0000259" key="4">
    <source>
        <dbReference type="PROSITE" id="PS51670"/>
    </source>
</evidence>
<feature type="chain" id="PRO_5045076329" description="ShKT domain-containing protein" evidence="3">
    <location>
        <begin position="20"/>
        <end position="257"/>
    </location>
</feature>
<dbReference type="Pfam" id="PF01549">
    <property type="entry name" value="ShK"/>
    <property type="match status" value="1"/>
</dbReference>
<dbReference type="CDD" id="cd05382">
    <property type="entry name" value="CAP_GAPR1-like"/>
    <property type="match status" value="1"/>
</dbReference>
<dbReference type="InterPro" id="IPR002413">
    <property type="entry name" value="V5_allergen-like"/>
</dbReference>
<dbReference type="SMART" id="SM00198">
    <property type="entry name" value="SCP"/>
    <property type="match status" value="1"/>
</dbReference>
<evidence type="ECO:0000313" key="6">
    <source>
        <dbReference type="Proteomes" id="UP001159405"/>
    </source>
</evidence>
<keyword evidence="6" id="KW-1185">Reference proteome</keyword>
<comment type="caution">
    <text evidence="5">The sequence shown here is derived from an EMBL/GenBank/DDBJ whole genome shotgun (WGS) entry which is preliminary data.</text>
</comment>
<dbReference type="Gene3D" id="1.10.10.1940">
    <property type="match status" value="1"/>
</dbReference>
<reference evidence="5 6" key="1">
    <citation type="submission" date="2022-05" db="EMBL/GenBank/DDBJ databases">
        <authorList>
            <consortium name="Genoscope - CEA"/>
            <person name="William W."/>
        </authorList>
    </citation>
    <scope>NUCLEOTIDE SEQUENCE [LARGE SCALE GENOMIC DNA]</scope>
</reference>
<evidence type="ECO:0000256" key="1">
    <source>
        <dbReference type="ARBA" id="ARBA00022656"/>
    </source>
</evidence>
<dbReference type="InterPro" id="IPR001283">
    <property type="entry name" value="CRISP-related"/>
</dbReference>
<dbReference type="SUPFAM" id="SSF55797">
    <property type="entry name" value="PR-1-like"/>
    <property type="match status" value="1"/>
</dbReference>
<dbReference type="PANTHER" id="PTHR10334">
    <property type="entry name" value="CYSTEINE-RICH SECRETORY PROTEIN-RELATED"/>
    <property type="match status" value="1"/>
</dbReference>
<evidence type="ECO:0000256" key="3">
    <source>
        <dbReference type="SAM" id="SignalP"/>
    </source>
</evidence>
<gene>
    <name evidence="5" type="ORF">PLOB_00027736</name>
</gene>
<dbReference type="PROSITE" id="PS51670">
    <property type="entry name" value="SHKT"/>
    <property type="match status" value="1"/>
</dbReference>
<organism evidence="5 6">
    <name type="scientific">Porites lobata</name>
    <dbReference type="NCBI Taxonomy" id="104759"/>
    <lineage>
        <taxon>Eukaryota</taxon>
        <taxon>Metazoa</taxon>
        <taxon>Cnidaria</taxon>
        <taxon>Anthozoa</taxon>
        <taxon>Hexacorallia</taxon>
        <taxon>Scleractinia</taxon>
        <taxon>Fungiina</taxon>
        <taxon>Poritidae</taxon>
        <taxon>Porites</taxon>
    </lineage>
</organism>